<reference evidence="3" key="2">
    <citation type="submission" date="2025-08" db="UniProtKB">
        <authorList>
            <consortium name="Ensembl"/>
        </authorList>
    </citation>
    <scope>IDENTIFICATION</scope>
</reference>
<accession>A0AAR2KAY8</accession>
<dbReference type="AlphaFoldDB" id="A0AAR2KAY8"/>
<keyword evidence="4" id="KW-1185">Reference proteome</keyword>
<dbReference type="InterPro" id="IPR040647">
    <property type="entry name" value="SPIN-DOC_Znf-C2H2"/>
</dbReference>
<dbReference type="PANTHER" id="PTHR45913">
    <property type="entry name" value="EPM2A-INTERACTING PROTEIN 1"/>
    <property type="match status" value="1"/>
</dbReference>
<feature type="region of interest" description="Disordered" evidence="1">
    <location>
        <begin position="110"/>
        <end position="129"/>
    </location>
</feature>
<evidence type="ECO:0000313" key="4">
    <source>
        <dbReference type="Proteomes" id="UP001501920"/>
    </source>
</evidence>
<sequence length="149" mass="17354">MPKRKVDSENRAFQNRWEAEYMFTDIAGKPVCLISGAIVAVFKEFNQRQHYETKHQDNLKDLNAEQKMQKVEELKKKLTFQQDVFYPCKITNSTAIHRGRISEELHDQRVRHRMSRQKTDSGKFKPNVTDMKLPSDKLIGLTTDGAPAM</sequence>
<evidence type="ECO:0000256" key="1">
    <source>
        <dbReference type="SAM" id="MobiDB-lite"/>
    </source>
</evidence>
<evidence type="ECO:0000259" key="2">
    <source>
        <dbReference type="Pfam" id="PF18658"/>
    </source>
</evidence>
<feature type="domain" description="SPIN-DOC-like zinc-finger" evidence="2">
    <location>
        <begin position="14"/>
        <end position="74"/>
    </location>
</feature>
<reference evidence="3 4" key="1">
    <citation type="submission" date="2020-10" db="EMBL/GenBank/DDBJ databases">
        <title>Pygocentrus nattereri (red-bellied piranha) genome, fPygNat1, primary haplotype.</title>
        <authorList>
            <person name="Myers G."/>
            <person name="Meyer A."/>
            <person name="Karagic N."/>
            <person name="Pippel M."/>
            <person name="Winkler S."/>
            <person name="Tracey A."/>
            <person name="Wood J."/>
            <person name="Formenti G."/>
            <person name="Howe K."/>
            <person name="Fedrigo O."/>
            <person name="Jarvis E.D."/>
        </authorList>
    </citation>
    <scope>NUCLEOTIDE SEQUENCE [LARGE SCALE GENOMIC DNA]</scope>
</reference>
<reference evidence="3" key="3">
    <citation type="submission" date="2025-09" db="UniProtKB">
        <authorList>
            <consortium name="Ensembl"/>
        </authorList>
    </citation>
    <scope>IDENTIFICATION</scope>
</reference>
<protein>
    <recommendedName>
        <fullName evidence="2">SPIN-DOC-like zinc-finger domain-containing protein</fullName>
    </recommendedName>
</protein>
<dbReference type="Pfam" id="PF18658">
    <property type="entry name" value="zf-C2H2_12"/>
    <property type="match status" value="1"/>
</dbReference>
<dbReference type="Proteomes" id="UP001501920">
    <property type="component" value="Chromosome 8"/>
</dbReference>
<dbReference type="PANTHER" id="PTHR45913:SF11">
    <property type="entry name" value="EPM2A-INTERACTING PROTEIN 1"/>
    <property type="match status" value="1"/>
</dbReference>
<evidence type="ECO:0000313" key="3">
    <source>
        <dbReference type="Ensembl" id="ENSPNAP00000059649.1"/>
    </source>
</evidence>
<name>A0AAR2KAY8_PYGNA</name>
<proteinExistence type="predicted"/>
<dbReference type="Ensembl" id="ENSPNAT00000074083.1">
    <property type="protein sequence ID" value="ENSPNAP00000059649.1"/>
    <property type="gene ID" value="ENSPNAG00000034551.1"/>
</dbReference>
<dbReference type="GeneTree" id="ENSGT01120000272675"/>
<organism evidence="3 4">
    <name type="scientific">Pygocentrus nattereri</name>
    <name type="common">Red-bellied piranha</name>
    <dbReference type="NCBI Taxonomy" id="42514"/>
    <lineage>
        <taxon>Eukaryota</taxon>
        <taxon>Metazoa</taxon>
        <taxon>Chordata</taxon>
        <taxon>Craniata</taxon>
        <taxon>Vertebrata</taxon>
        <taxon>Euteleostomi</taxon>
        <taxon>Actinopterygii</taxon>
        <taxon>Neopterygii</taxon>
        <taxon>Teleostei</taxon>
        <taxon>Ostariophysi</taxon>
        <taxon>Characiformes</taxon>
        <taxon>Characoidei</taxon>
        <taxon>Pygocentrus</taxon>
    </lineage>
</organism>